<proteinExistence type="predicted"/>
<evidence type="ECO:0000313" key="2">
    <source>
        <dbReference type="EMBL" id="JAS39857.1"/>
    </source>
</evidence>
<dbReference type="EMBL" id="GECZ01029912">
    <property type="protein sequence ID" value="JAS39857.1"/>
    <property type="molecule type" value="Transcribed_RNA"/>
</dbReference>
<sequence>MGLRNEEARVRRRQKLKEQFNLTFVTDDELEYEVGSSPSQKPTLSNHFFWVVLEKSQVGDGTFPHLSQYHEKPDISGRDFDKVTYVLYMAKGGDVVHSVPKETQTPLVSTLIKSVSWSEDKVKEQSVVETQKVKEEVTENEFEEDEKESEEESSIEEDVKKVVSEEFGKNRRKRKGKMISDFYYVRKGHSRSPQKIEQESAVKPGGSDVKKKLQQSTVKSDVKEVASKEAEKRRGYKQDRWKLRAGAENCLADLNESQMFDPKLEIKRASSIRFDSRSYLKSVSKERLLNTPSGTNKYLYVANRNKKRKMKYFRANMNNSS</sequence>
<feature type="region of interest" description="Disordered" evidence="1">
    <location>
        <begin position="134"/>
        <end position="158"/>
    </location>
</feature>
<name>A0A1B6EPI9_9HEMI</name>
<organism evidence="2">
    <name type="scientific">Cuerna arida</name>
    <dbReference type="NCBI Taxonomy" id="1464854"/>
    <lineage>
        <taxon>Eukaryota</taxon>
        <taxon>Metazoa</taxon>
        <taxon>Ecdysozoa</taxon>
        <taxon>Arthropoda</taxon>
        <taxon>Hexapoda</taxon>
        <taxon>Insecta</taxon>
        <taxon>Pterygota</taxon>
        <taxon>Neoptera</taxon>
        <taxon>Paraneoptera</taxon>
        <taxon>Hemiptera</taxon>
        <taxon>Auchenorrhyncha</taxon>
        <taxon>Membracoidea</taxon>
        <taxon>Cicadellidae</taxon>
        <taxon>Cicadellinae</taxon>
        <taxon>Proconiini</taxon>
        <taxon>Cuerna</taxon>
    </lineage>
</organism>
<reference evidence="2" key="1">
    <citation type="submission" date="2015-11" db="EMBL/GenBank/DDBJ databases">
        <title>De novo transcriptome assembly of four potential Pierce s Disease insect vectors from Arizona vineyards.</title>
        <authorList>
            <person name="Tassone E.E."/>
        </authorList>
    </citation>
    <scope>NUCLEOTIDE SEQUENCE</scope>
</reference>
<feature type="compositionally biased region" description="Acidic residues" evidence="1">
    <location>
        <begin position="138"/>
        <end position="156"/>
    </location>
</feature>
<gene>
    <name evidence="2" type="ORF">g.11471</name>
</gene>
<feature type="region of interest" description="Disordered" evidence="1">
    <location>
        <begin position="190"/>
        <end position="214"/>
    </location>
</feature>
<protein>
    <submittedName>
        <fullName evidence="2">Uncharacterized protein</fullName>
    </submittedName>
</protein>
<dbReference type="AlphaFoldDB" id="A0A1B6EPI9"/>
<accession>A0A1B6EPI9</accession>
<evidence type="ECO:0000256" key="1">
    <source>
        <dbReference type="SAM" id="MobiDB-lite"/>
    </source>
</evidence>